<comment type="subcellular location">
    <subcellularLocation>
        <location evidence="1">Nucleus</location>
    </subcellularLocation>
</comment>
<protein>
    <submittedName>
        <fullName evidence="10 11">Sister chromatid cohesion protein PDS5 homolog A-A isoform X1</fullName>
    </submittedName>
</protein>
<evidence type="ECO:0000313" key="10">
    <source>
        <dbReference type="RefSeq" id="XP_031392964.1"/>
    </source>
</evidence>
<evidence type="ECO:0000256" key="2">
    <source>
        <dbReference type="ARBA" id="ARBA00022618"/>
    </source>
</evidence>
<keyword evidence="4" id="KW-0498">Mitosis</keyword>
<keyword evidence="6" id="KW-0539">Nucleus</keyword>
<evidence type="ECO:0000256" key="1">
    <source>
        <dbReference type="ARBA" id="ARBA00004123"/>
    </source>
</evidence>
<dbReference type="RefSeq" id="XP_031392964.1">
    <property type="nucleotide sequence ID" value="XM_031537104.1"/>
</dbReference>
<organism evidence="9 11">
    <name type="scientific">Punica granatum</name>
    <name type="common">Pomegranate</name>
    <dbReference type="NCBI Taxonomy" id="22663"/>
    <lineage>
        <taxon>Eukaryota</taxon>
        <taxon>Viridiplantae</taxon>
        <taxon>Streptophyta</taxon>
        <taxon>Embryophyta</taxon>
        <taxon>Tracheophyta</taxon>
        <taxon>Spermatophyta</taxon>
        <taxon>Magnoliopsida</taxon>
        <taxon>eudicotyledons</taxon>
        <taxon>Gunneridae</taxon>
        <taxon>Pentapetalae</taxon>
        <taxon>rosids</taxon>
        <taxon>malvids</taxon>
        <taxon>Myrtales</taxon>
        <taxon>Lythraceae</taxon>
        <taxon>Punica</taxon>
    </lineage>
</organism>
<dbReference type="InterPro" id="IPR016024">
    <property type="entry name" value="ARM-type_fold"/>
</dbReference>
<dbReference type="GO" id="GO:0051301">
    <property type="term" value="P:cell division"/>
    <property type="evidence" value="ECO:0007669"/>
    <property type="project" value="UniProtKB-KW"/>
</dbReference>
<dbReference type="InterPro" id="IPR039776">
    <property type="entry name" value="Pds5"/>
</dbReference>
<dbReference type="Pfam" id="PF20168">
    <property type="entry name" value="PDS5"/>
    <property type="match status" value="1"/>
</dbReference>
<reference evidence="9" key="1">
    <citation type="journal article" date="2020" name="Plant Biotechnol. J.">
        <title>The pomegranate (Punica granatum L.) draft genome dissects genetic divergence between soft- and hard-seeded cultivars.</title>
        <authorList>
            <person name="Luo X."/>
            <person name="Li H."/>
            <person name="Wu Z."/>
            <person name="Yao W."/>
            <person name="Zhao P."/>
            <person name="Cao D."/>
            <person name="Yu H."/>
            <person name="Li K."/>
            <person name="Poudel K."/>
            <person name="Zhao D."/>
            <person name="Zhang F."/>
            <person name="Xia X."/>
            <person name="Chen L."/>
            <person name="Wang Q."/>
            <person name="Jing D."/>
            <person name="Cao S."/>
        </authorList>
    </citation>
    <scope>NUCLEOTIDE SEQUENCE [LARGE SCALE GENOMIC DNA]</scope>
</reference>
<dbReference type="Gene3D" id="1.25.10.10">
    <property type="entry name" value="Leucine-rich Repeat Variant"/>
    <property type="match status" value="2"/>
</dbReference>
<dbReference type="OrthoDB" id="200660at2759"/>
<dbReference type="Proteomes" id="UP000515151">
    <property type="component" value="Chromosome 4"/>
</dbReference>
<keyword evidence="5" id="KW-0234">DNA repair</keyword>
<evidence type="ECO:0000256" key="5">
    <source>
        <dbReference type="ARBA" id="ARBA00023204"/>
    </source>
</evidence>
<keyword evidence="7" id="KW-0131">Cell cycle</keyword>
<keyword evidence="9" id="KW-1185">Reference proteome</keyword>
<evidence type="ECO:0000256" key="3">
    <source>
        <dbReference type="ARBA" id="ARBA00022763"/>
    </source>
</evidence>
<dbReference type="SUPFAM" id="SSF48371">
    <property type="entry name" value="ARM repeat"/>
    <property type="match status" value="1"/>
</dbReference>
<keyword evidence="3" id="KW-0227">DNA damage</keyword>
<name>A0A6P8D8L1_PUNGR</name>
<dbReference type="GO" id="GO:0006281">
    <property type="term" value="P:DNA repair"/>
    <property type="evidence" value="ECO:0007669"/>
    <property type="project" value="UniProtKB-KW"/>
</dbReference>
<evidence type="ECO:0000256" key="4">
    <source>
        <dbReference type="ARBA" id="ARBA00022776"/>
    </source>
</evidence>
<dbReference type="CDD" id="cd19953">
    <property type="entry name" value="PDS5"/>
    <property type="match status" value="1"/>
</dbReference>
<reference evidence="10 11" key="2">
    <citation type="submission" date="2025-04" db="UniProtKB">
        <authorList>
            <consortium name="RefSeq"/>
        </authorList>
    </citation>
    <scope>IDENTIFICATION</scope>
    <source>
        <tissue evidence="10 11">Leaf</tissue>
    </source>
</reference>
<proteinExistence type="predicted"/>
<evidence type="ECO:0000313" key="9">
    <source>
        <dbReference type="Proteomes" id="UP000515151"/>
    </source>
</evidence>
<dbReference type="GeneID" id="116204801"/>
<evidence type="ECO:0000256" key="7">
    <source>
        <dbReference type="ARBA" id="ARBA00023306"/>
    </source>
</evidence>
<feature type="region of interest" description="Disordered" evidence="8">
    <location>
        <begin position="1332"/>
        <end position="1365"/>
    </location>
</feature>
<dbReference type="PANTHER" id="PTHR12663:SF50">
    <property type="entry name" value="SISTER CHROMATID COHESION PROTEIN PDS5 HOMOLOG B"/>
    <property type="match status" value="1"/>
</dbReference>
<evidence type="ECO:0000256" key="6">
    <source>
        <dbReference type="ARBA" id="ARBA00023242"/>
    </source>
</evidence>
<evidence type="ECO:0000313" key="11">
    <source>
        <dbReference type="RefSeq" id="XP_031392965.1"/>
    </source>
</evidence>
<dbReference type="GO" id="GO:0005634">
    <property type="term" value="C:nucleus"/>
    <property type="evidence" value="ECO:0007669"/>
    <property type="project" value="UniProtKB-SubCell"/>
</dbReference>
<evidence type="ECO:0000256" key="8">
    <source>
        <dbReference type="SAM" id="MobiDB-lite"/>
    </source>
</evidence>
<dbReference type="InterPro" id="IPR011989">
    <property type="entry name" value="ARM-like"/>
</dbReference>
<gene>
    <name evidence="10 11" type="primary">LOC116204801</name>
</gene>
<dbReference type="GO" id="GO:0000785">
    <property type="term" value="C:chromatin"/>
    <property type="evidence" value="ECO:0007669"/>
    <property type="project" value="TreeGrafter"/>
</dbReference>
<accession>A0A6P8D8L1</accession>
<dbReference type="RefSeq" id="XP_031392965.1">
    <property type="nucleotide sequence ID" value="XM_031537105.1"/>
</dbReference>
<dbReference type="GO" id="GO:0007064">
    <property type="term" value="P:mitotic sister chromatid cohesion"/>
    <property type="evidence" value="ECO:0007669"/>
    <property type="project" value="InterPro"/>
</dbReference>
<sequence>MSDSVLGLISRIGNQIVRQSRLNKDFLVKNLRQAANELSQVEQPSAVESAERSKEVETALKPLIESFTKNDLALHKDKDVRLLVTICATELFRIMAPEPPFEEDSLLAVFKLIVSTFADLADMESPYFSKRAKILETFARLGLCMIMLDIECYNLIVEMFKVLFSVAREQHERSLTKNILSILKQIINEDASDELLEVILQNLLKEEKGVPSASSQIAVSIIQMCCEKLKPFIHRFLTSCMFEKETEGSALRKSYHEIIYKIFVNAPQMLFAIIPNILHELLNNDADVRRKAVQLLGRIFAELEHLATQDYHSLFMEFLNRFSDKSMEVRISALQCVKGFFMANPSGSEVQKILLALEARLLDLEDRVRTEAVTVICDIAISNMNAVPRELVVESTERLRDKSSSVRKKALWKLMEVYRVYCSKCSEGCMTISNHFEQISCKVLMLCYVKNCKEFRSHEVELLLAEELFPVLTPLEITRHWIHMFSLFESPHLKALNSILSQKRRFQLEMQRYLGLRRKEKQEVSSDEMEKKVRLLFKKLSASFPDPAKAEASFYMLDQLKDSYIFNVLSQLLDEMSIVNALNTREEFLQRIRERRSQVEFLSSVSSKCSFNIFSLEHVQHILDYLSDGFGCTHQEAAAKLLLAVVDYCPSLLRGSEVKLCTILEKNEQMTNEIMDALAKAGSQISIRLSDIYHLLERTCISGSRRQAKSAVSAIAAIMQPSDESALSELCKKLLYSLHSGVNMPTVLQSLGCIAKHFISTAEDFDRQITQFIETTPSNDLDLSDENCGCSKLCKLKTYGLKTLVNSFLPHAGTHVRRNINQLLEILEKMLHKGNTVGDTILSESDRAHIRLAAAKSVLRLSKRWDLFITPEIFSLTVSMVKDCSSFVKRSFLEKTYKLLKEHAVPSRYACALALATSDGEDLQNDSLKYMSKFIKEYSLEDQTCQSSTVQGVAIPGYPAYIIVYLVYVLAHDADFPPEECADEQILAHFCSPLFFLIRALVDANKLKGDLDLVIDPFSSLAGLLKAIRKAEDAVDAERTPKLHILSQIGWSFAMSLNNGSTSFGRTPDVVLLPSAYYRANNTKEFVEYSWGERFIRRIIQNFNSYILEGKPQDTKILALEKVAPVILGQKRERVTMPEGESAVEFPTVKHKRLSSKQNQRKERCVLSSCNSMSEVTILMRPQEKSQNEGIDDGSIKEITEAVSAVTVGPPAYSRAKRHDQHCLKEICQNRHVQMGKQSNLILSMESFHPSYGDGFKAQNNTSKTPLNSGDSKITCLEIESSETRSSDSLEAGVKMQETCTCGFVTFTFAGSFTKVTVLVEETQRSSLQHRKTRANGSRGDVTVQKQKAYTTARRKGTMARENNE</sequence>
<keyword evidence="2" id="KW-0132">Cell division</keyword>
<dbReference type="GO" id="GO:0035825">
    <property type="term" value="P:homologous recombination"/>
    <property type="evidence" value="ECO:0007669"/>
    <property type="project" value="UniProtKB-ARBA"/>
</dbReference>
<dbReference type="PANTHER" id="PTHR12663">
    <property type="entry name" value="ANDROGEN INDUCED INHIBITOR OF PROLIFERATION AS3 / PDS5-RELATED"/>
    <property type="match status" value="1"/>
</dbReference>